<keyword evidence="6" id="KW-1185">Reference proteome</keyword>
<dbReference type="RefSeq" id="WP_055408843.1">
    <property type="nucleotide sequence ID" value="NZ_CP013011.1"/>
</dbReference>
<organism evidence="3 5">
    <name type="scientific">Pyrodictium delaneyi</name>
    <dbReference type="NCBI Taxonomy" id="1273541"/>
    <lineage>
        <taxon>Archaea</taxon>
        <taxon>Thermoproteota</taxon>
        <taxon>Thermoprotei</taxon>
        <taxon>Desulfurococcales</taxon>
        <taxon>Pyrodictiaceae</taxon>
        <taxon>Pyrodictium</taxon>
    </lineage>
</organism>
<dbReference type="OrthoDB" id="7146at2157"/>
<dbReference type="Pfam" id="PF01850">
    <property type="entry name" value="PIN"/>
    <property type="match status" value="1"/>
</dbReference>
<dbReference type="KEGG" id="pdl:Pyrde_1049"/>
<dbReference type="InterPro" id="IPR027417">
    <property type="entry name" value="P-loop_NTPase"/>
</dbReference>
<dbReference type="PATRIC" id="fig|1273541.4.peg.1127"/>
<dbReference type="InterPro" id="IPR052041">
    <property type="entry name" value="Nucleic_acid_metab_PIN/TRAM"/>
</dbReference>
<dbReference type="GeneID" id="26099386"/>
<dbReference type="PANTHER" id="PTHR11603:SF147">
    <property type="entry name" value="MEMBRANE PROTEIN"/>
    <property type="match status" value="1"/>
</dbReference>
<name>A0A0N7JD36_9CREN</name>
<feature type="domain" description="PIN" evidence="2">
    <location>
        <begin position="8"/>
        <end position="121"/>
    </location>
</feature>
<dbReference type="SMART" id="SM00670">
    <property type="entry name" value="PINc"/>
    <property type="match status" value="1"/>
</dbReference>
<accession>A0A0N7JD36</accession>
<dbReference type="Proteomes" id="UP000058613">
    <property type="component" value="Chromosome"/>
</dbReference>
<sequence length="519" mass="58353">MYSFEHTPAYVPDTSVLIEGVVSKLVVEGKLRGKIIIHRAVLAELENQANQGKATGYAGLDEVKRLRELAVQGLIDFEIAGQRPSMYDIKGARYGAIDALIREYAYEVGATLITADRVQALVAEAMGISVVYIQPRREEKLRIDEFFDDNTMSVHLKEGSPPRAKKGTPGNWVLVDLSSKPLSREEVEAIAREIVEVARRRPDGFIEIDRAGSTIIQLGRYRIVITRPPLSEGWEITAVRPVKRLRLEDYKLPTKLLRRLDERAEGILIAGAPGMGKTTFAQALAEYYASKGKIVKTIESPRDMLLPPDITQYSKNYADIGELHDILLLSRPDYTVFDELRDDQDFRLYIDLRLAGIGMIGVVHATTPIDAVQRFIRRVDIGMLPSIIDTVIFIDKGRVEKVYELRMTVKLPTGLREADLARPVVEVRDALTDELAYEIYTFGEQTVVVPVREVATSAYADKIKRLVERIIPGADVEVRDNLVIVNVPRIAAKTLMKKMKRLKKLEDKYGITIRVNMVG</sequence>
<dbReference type="InterPro" id="IPR029060">
    <property type="entry name" value="PIN-like_dom_sf"/>
</dbReference>
<dbReference type="PANTHER" id="PTHR11603">
    <property type="entry name" value="AAA FAMILY ATPASE"/>
    <property type="match status" value="1"/>
</dbReference>
<dbReference type="STRING" id="1273541.Pyrde_1049"/>
<dbReference type="EMBL" id="NCQP01000001">
    <property type="protein sequence ID" value="OWJ55322.1"/>
    <property type="molecule type" value="Genomic_DNA"/>
</dbReference>
<evidence type="ECO:0000256" key="1">
    <source>
        <dbReference type="ARBA" id="ARBA00046345"/>
    </source>
</evidence>
<evidence type="ECO:0000313" key="6">
    <source>
        <dbReference type="Proteomes" id="UP000196694"/>
    </source>
</evidence>
<dbReference type="SUPFAM" id="SSF52540">
    <property type="entry name" value="P-loop containing nucleoside triphosphate hydrolases"/>
    <property type="match status" value="1"/>
</dbReference>
<dbReference type="EMBL" id="CP013011">
    <property type="protein sequence ID" value="ALL01097.1"/>
    <property type="molecule type" value="Genomic_DNA"/>
</dbReference>
<protein>
    <submittedName>
        <fullName evidence="4">ATPase</fullName>
    </submittedName>
</protein>
<dbReference type="CDD" id="cd09878">
    <property type="entry name" value="PIN_VapC_VirB11L-ATPase-like"/>
    <property type="match status" value="1"/>
</dbReference>
<evidence type="ECO:0000313" key="5">
    <source>
        <dbReference type="Proteomes" id="UP000058613"/>
    </source>
</evidence>
<dbReference type="AlphaFoldDB" id="A0A0N7JD36"/>
<dbReference type="InterPro" id="IPR002716">
    <property type="entry name" value="PIN_dom"/>
</dbReference>
<evidence type="ECO:0000313" key="3">
    <source>
        <dbReference type="EMBL" id="ALL01097.1"/>
    </source>
</evidence>
<proteinExistence type="inferred from homology"/>
<dbReference type="SUPFAM" id="SSF88723">
    <property type="entry name" value="PIN domain-like"/>
    <property type="match status" value="1"/>
</dbReference>
<gene>
    <name evidence="4" type="ORF">Pdsh_00405</name>
    <name evidence="3" type="ORF">Pyrde_1049</name>
</gene>
<evidence type="ECO:0000313" key="4">
    <source>
        <dbReference type="EMBL" id="OWJ55322.1"/>
    </source>
</evidence>
<dbReference type="Gene3D" id="3.40.50.300">
    <property type="entry name" value="P-loop containing nucleotide triphosphate hydrolases"/>
    <property type="match status" value="1"/>
</dbReference>
<dbReference type="Gene3D" id="3.40.50.1010">
    <property type="entry name" value="5'-nuclease"/>
    <property type="match status" value="1"/>
</dbReference>
<evidence type="ECO:0000259" key="2">
    <source>
        <dbReference type="SMART" id="SM00670"/>
    </source>
</evidence>
<comment type="similarity">
    <text evidence="1">In the N-terminal section; belongs to the PINc/VapC protein family.</text>
</comment>
<dbReference type="Proteomes" id="UP000196694">
    <property type="component" value="Unassembled WGS sequence"/>
</dbReference>
<dbReference type="NCBIfam" id="NF010335">
    <property type="entry name" value="PRK13764.1"/>
    <property type="match status" value="1"/>
</dbReference>
<reference evidence="4 6" key="2">
    <citation type="submission" date="2017-05" db="EMBL/GenBank/DDBJ databases">
        <title>The draft genome of the hyperthermophilic archaeon 'Pyrodictium delaneyi strain Hulk', an iron and nitrate reducer, reveals the capacity for sulfate reduction.</title>
        <authorList>
            <person name="Demey L.M."/>
            <person name="Miller C."/>
            <person name="Manzella M."/>
            <person name="Reguera G."/>
            <person name="Kashefi K."/>
        </authorList>
    </citation>
    <scope>NUCLEOTIDE SEQUENCE [LARGE SCALE GENOMIC DNA]</scope>
    <source>
        <strain evidence="4 6">Hulk</strain>
    </source>
</reference>
<reference evidence="3 5" key="1">
    <citation type="submission" date="2015-10" db="EMBL/GenBank/DDBJ databases">
        <title>Complete genome sequence of hyperthermophilic archaeon Pyrodictium delaneyi Su06.</title>
        <authorList>
            <person name="Jung J.-H."/>
            <person name="Lin J."/>
            <person name="Holden J.F."/>
            <person name="Park C.-S."/>
        </authorList>
    </citation>
    <scope>NUCLEOTIDE SEQUENCE [LARGE SCALE GENOMIC DNA]</scope>
    <source>
        <strain evidence="3 5">Su06</strain>
    </source>
</reference>